<dbReference type="Pfam" id="PF00400">
    <property type="entry name" value="WD40"/>
    <property type="match status" value="3"/>
</dbReference>
<feature type="repeat" description="WD" evidence="4">
    <location>
        <begin position="303"/>
        <end position="336"/>
    </location>
</feature>
<dbReference type="GO" id="GO:0006364">
    <property type="term" value="P:rRNA processing"/>
    <property type="evidence" value="ECO:0007669"/>
    <property type="project" value="InterPro"/>
</dbReference>
<feature type="region of interest" description="Disordered" evidence="5">
    <location>
        <begin position="39"/>
        <end position="103"/>
    </location>
</feature>
<evidence type="ECO:0000256" key="4">
    <source>
        <dbReference type="PROSITE-ProRule" id="PRU00221"/>
    </source>
</evidence>
<feature type="region of interest" description="Disordered" evidence="5">
    <location>
        <begin position="1"/>
        <end position="22"/>
    </location>
</feature>
<dbReference type="InterPro" id="IPR019775">
    <property type="entry name" value="WD40_repeat_CS"/>
</dbReference>
<comment type="caution">
    <text evidence="6">The sequence shown here is derived from an EMBL/GenBank/DDBJ whole genome shotgun (WGS) entry which is preliminary data.</text>
</comment>
<accession>A0A7J7K224</accession>
<feature type="repeat" description="WD" evidence="4">
    <location>
        <begin position="390"/>
        <end position="432"/>
    </location>
</feature>
<feature type="region of interest" description="Disordered" evidence="5">
    <location>
        <begin position="524"/>
        <end position="548"/>
    </location>
</feature>
<dbReference type="InterPro" id="IPR001680">
    <property type="entry name" value="WD40_rpt"/>
</dbReference>
<keyword evidence="7" id="KW-1185">Reference proteome</keyword>
<proteinExistence type="predicted"/>
<evidence type="ECO:0000313" key="7">
    <source>
        <dbReference type="Proteomes" id="UP000593567"/>
    </source>
</evidence>
<evidence type="ECO:0000256" key="5">
    <source>
        <dbReference type="SAM" id="MobiDB-lite"/>
    </source>
</evidence>
<dbReference type="SUPFAM" id="SSF50978">
    <property type="entry name" value="WD40 repeat-like"/>
    <property type="match status" value="1"/>
</dbReference>
<dbReference type="Proteomes" id="UP000593567">
    <property type="component" value="Unassembled WGS sequence"/>
</dbReference>
<dbReference type="PRINTS" id="PR00320">
    <property type="entry name" value="GPROTEINBRPT"/>
</dbReference>
<dbReference type="Gene3D" id="2.130.10.10">
    <property type="entry name" value="YVTN repeat-like/Quinoprotein amine dehydrogenase"/>
    <property type="match status" value="2"/>
</dbReference>
<dbReference type="InterPro" id="IPR044285">
    <property type="entry name" value="PWP1"/>
</dbReference>
<feature type="compositionally biased region" description="Polar residues" evidence="5">
    <location>
        <begin position="1"/>
        <end position="10"/>
    </location>
</feature>
<dbReference type="InterPro" id="IPR036322">
    <property type="entry name" value="WD40_repeat_dom_sf"/>
</dbReference>
<dbReference type="GO" id="GO:0005634">
    <property type="term" value="C:nucleus"/>
    <property type="evidence" value="ECO:0007669"/>
    <property type="project" value="TreeGrafter"/>
</dbReference>
<evidence type="ECO:0000256" key="1">
    <source>
        <dbReference type="ARBA" id="ARBA00022553"/>
    </source>
</evidence>
<dbReference type="PANTHER" id="PTHR14091">
    <property type="entry name" value="PERIODIC TRYPTOPHAN PROTEIN 1"/>
    <property type="match status" value="1"/>
</dbReference>
<feature type="compositionally biased region" description="Acidic residues" evidence="5">
    <location>
        <begin position="83"/>
        <end position="98"/>
    </location>
</feature>
<dbReference type="EMBL" id="VXIV02001490">
    <property type="protein sequence ID" value="KAF6032690.1"/>
    <property type="molecule type" value="Genomic_DNA"/>
</dbReference>
<keyword evidence="2 4" id="KW-0853">WD repeat</keyword>
<name>A0A7J7K224_BUGNE</name>
<dbReference type="PROSITE" id="PS00678">
    <property type="entry name" value="WD_REPEATS_1"/>
    <property type="match status" value="2"/>
</dbReference>
<keyword evidence="3" id="KW-0677">Repeat</keyword>
<feature type="compositionally biased region" description="Basic residues" evidence="5">
    <location>
        <begin position="244"/>
        <end position="256"/>
    </location>
</feature>
<sequence>MASLVSSVSWVSRGVAKSRPEKLSLEVNDLENVIEELKSGLGDGESAVGEDSLPRKPPKNASVCKTTNETEDSIENPPGDESGGSDEEVIDENEDPDDPYNLAAYDDEDQDDELMLESTIAGMTVYADNKDDPYITLPDEVDEEDDKADFEIRPTDNLIVAGRAAPECSLLEVYVYNQKDSSLYCHHDIILPAFPLAACWINYDVETKSPGNMVAVGSMEPVISIWELDVVEVIEPVATLGTKHSTKSTKKKKKTKEKSSVDGHTDAVLDISWHSMAPTALASASADHTAAVWDLSEGKQLLSLKHTDKVQTLDWHPKESSVLLTGAFDHVVRLYDCRQQDKTCLKWKIKGEVERVLWDSFCPYNFFASDDSGHVFYMDSRKETLPVFTLRAHESAVTGLTQCRGYDGCLATVAMDATLKVWDTRKGNPNCVLEKKFKDQGGLTCVAPCPEANSILVLGSEKCLTIYDLQTSSQVRKHFGDPKTPETNASVDEAMDGLTLNTMESDEDELNEYLGNISETVTKSKTASLSQANRKKKKAKRKNKKAGG</sequence>
<feature type="repeat" description="WD" evidence="4">
    <location>
        <begin position="261"/>
        <end position="303"/>
    </location>
</feature>
<dbReference type="PROSITE" id="PS50294">
    <property type="entry name" value="WD_REPEATS_REGION"/>
    <property type="match status" value="1"/>
</dbReference>
<reference evidence="6" key="1">
    <citation type="submission" date="2020-06" db="EMBL/GenBank/DDBJ databases">
        <title>Draft genome of Bugula neritina, a colonial animal packing powerful symbionts and potential medicines.</title>
        <authorList>
            <person name="Rayko M."/>
        </authorList>
    </citation>
    <scope>NUCLEOTIDE SEQUENCE [LARGE SCALE GENOMIC DNA]</scope>
    <source>
        <strain evidence="6">Kwan_BN1</strain>
    </source>
</reference>
<evidence type="ECO:0000256" key="2">
    <source>
        <dbReference type="ARBA" id="ARBA00022574"/>
    </source>
</evidence>
<dbReference type="AlphaFoldDB" id="A0A7J7K224"/>
<organism evidence="6 7">
    <name type="scientific">Bugula neritina</name>
    <name type="common">Brown bryozoan</name>
    <name type="synonym">Sertularia neritina</name>
    <dbReference type="NCBI Taxonomy" id="10212"/>
    <lineage>
        <taxon>Eukaryota</taxon>
        <taxon>Metazoa</taxon>
        <taxon>Spiralia</taxon>
        <taxon>Lophotrochozoa</taxon>
        <taxon>Bryozoa</taxon>
        <taxon>Gymnolaemata</taxon>
        <taxon>Cheilostomatida</taxon>
        <taxon>Flustrina</taxon>
        <taxon>Buguloidea</taxon>
        <taxon>Bugulidae</taxon>
        <taxon>Bugula</taxon>
    </lineage>
</organism>
<dbReference type="SMART" id="SM00320">
    <property type="entry name" value="WD40"/>
    <property type="match status" value="4"/>
</dbReference>
<feature type="region of interest" description="Disordered" evidence="5">
    <location>
        <begin position="242"/>
        <end position="261"/>
    </location>
</feature>
<keyword evidence="1" id="KW-0597">Phosphoprotein</keyword>
<dbReference type="OrthoDB" id="270624at2759"/>
<dbReference type="PROSITE" id="PS50082">
    <property type="entry name" value="WD_REPEATS_2"/>
    <property type="match status" value="3"/>
</dbReference>
<gene>
    <name evidence="6" type="ORF">EB796_009031</name>
</gene>
<dbReference type="PANTHER" id="PTHR14091:SF0">
    <property type="entry name" value="PERIODIC TRYPTOPHAN PROTEIN 1 HOMOLOG"/>
    <property type="match status" value="1"/>
</dbReference>
<dbReference type="InterPro" id="IPR015943">
    <property type="entry name" value="WD40/YVTN_repeat-like_dom_sf"/>
</dbReference>
<protein>
    <submittedName>
        <fullName evidence="6">PWP1</fullName>
    </submittedName>
</protein>
<evidence type="ECO:0000256" key="3">
    <source>
        <dbReference type="ARBA" id="ARBA00022737"/>
    </source>
</evidence>
<feature type="compositionally biased region" description="Basic residues" evidence="5">
    <location>
        <begin position="533"/>
        <end position="548"/>
    </location>
</feature>
<dbReference type="InterPro" id="IPR020472">
    <property type="entry name" value="WD40_PAC1"/>
</dbReference>
<evidence type="ECO:0000313" key="6">
    <source>
        <dbReference type="EMBL" id="KAF6032690.1"/>
    </source>
</evidence>